<reference evidence="2 3" key="1">
    <citation type="submission" date="2022-05" db="EMBL/GenBank/DDBJ databases">
        <title>Genome Sequencing of Bee-Associated Microbes.</title>
        <authorList>
            <person name="Dunlap C."/>
        </authorList>
    </citation>
    <scope>NUCLEOTIDE SEQUENCE [LARGE SCALE GENOMIC DNA]</scope>
    <source>
        <strain evidence="2 3">NRRL B-14421</strain>
    </source>
</reference>
<gene>
    <name evidence="2" type="ORF">M5X19_36815</name>
</gene>
<dbReference type="RefSeq" id="WP_029195809.1">
    <property type="nucleotide sequence ID" value="NZ_JAMDMW010000054.1"/>
</dbReference>
<name>A0ABT4GQM6_9BACL</name>
<organism evidence="2 3">
    <name type="scientific">Paenibacillus alginolyticus</name>
    <dbReference type="NCBI Taxonomy" id="59839"/>
    <lineage>
        <taxon>Bacteria</taxon>
        <taxon>Bacillati</taxon>
        <taxon>Bacillota</taxon>
        <taxon>Bacilli</taxon>
        <taxon>Bacillales</taxon>
        <taxon>Paenibacillaceae</taxon>
        <taxon>Paenibacillus</taxon>
    </lineage>
</organism>
<proteinExistence type="predicted"/>
<keyword evidence="3" id="KW-1185">Reference proteome</keyword>
<evidence type="ECO:0000259" key="1">
    <source>
        <dbReference type="Pfam" id="PF07238"/>
    </source>
</evidence>
<dbReference type="Proteomes" id="UP001527099">
    <property type="component" value="Unassembled WGS sequence"/>
</dbReference>
<comment type="caution">
    <text evidence="2">The sequence shown here is derived from an EMBL/GenBank/DDBJ whole genome shotgun (WGS) entry which is preliminary data.</text>
</comment>
<accession>A0ABT4GQM6</accession>
<dbReference type="Pfam" id="PF07238">
    <property type="entry name" value="PilZ"/>
    <property type="match status" value="1"/>
</dbReference>
<evidence type="ECO:0000313" key="3">
    <source>
        <dbReference type="Proteomes" id="UP001527099"/>
    </source>
</evidence>
<feature type="domain" description="PilZ" evidence="1">
    <location>
        <begin position="3"/>
        <end position="88"/>
    </location>
</feature>
<dbReference type="EMBL" id="JAMDMX010000243">
    <property type="protein sequence ID" value="MCY9698361.1"/>
    <property type="molecule type" value="Genomic_DNA"/>
</dbReference>
<sequence>MDKRQHERTSIEPLEMVFDEIEGNHAKHENVTVFIENVSSEGMLFTSNVDFTTNESIHFHLPTIGIFTLFSGKIVWKKEMGVDLYQYGLYICKDNK</sequence>
<protein>
    <submittedName>
        <fullName evidence="2">PilZ domain-containing protein</fullName>
    </submittedName>
</protein>
<dbReference type="InterPro" id="IPR009875">
    <property type="entry name" value="PilZ_domain"/>
</dbReference>
<evidence type="ECO:0000313" key="2">
    <source>
        <dbReference type="EMBL" id="MCY9698361.1"/>
    </source>
</evidence>